<dbReference type="PANTHER" id="PTHR34001:SF3">
    <property type="entry name" value="BLL7405 PROTEIN"/>
    <property type="match status" value="1"/>
</dbReference>
<feature type="chain" id="PRO_5031214940" evidence="6">
    <location>
        <begin position="24"/>
        <end position="252"/>
    </location>
</feature>
<evidence type="ECO:0000259" key="7">
    <source>
        <dbReference type="Pfam" id="PF13505"/>
    </source>
</evidence>
<evidence type="ECO:0000313" key="9">
    <source>
        <dbReference type="Proteomes" id="UP000574761"/>
    </source>
</evidence>
<dbReference type="GO" id="GO:0009279">
    <property type="term" value="C:cell outer membrane"/>
    <property type="evidence" value="ECO:0007669"/>
    <property type="project" value="UniProtKB-SubCell"/>
</dbReference>
<evidence type="ECO:0000256" key="4">
    <source>
        <dbReference type="ARBA" id="ARBA00023237"/>
    </source>
</evidence>
<proteinExistence type="inferred from homology"/>
<gene>
    <name evidence="8" type="ORF">GGQ64_002784</name>
</gene>
<dbReference type="PANTHER" id="PTHR34001">
    <property type="entry name" value="BLL7405 PROTEIN"/>
    <property type="match status" value="1"/>
</dbReference>
<protein>
    <submittedName>
        <fullName evidence="8">Opacity protein-like surface antigen</fullName>
    </submittedName>
</protein>
<evidence type="ECO:0000256" key="6">
    <source>
        <dbReference type="SAM" id="SignalP"/>
    </source>
</evidence>
<dbReference type="RefSeq" id="WP_183805129.1">
    <property type="nucleotide sequence ID" value="NZ_JACIEE010000005.1"/>
</dbReference>
<dbReference type="Proteomes" id="UP000574761">
    <property type="component" value="Unassembled WGS sequence"/>
</dbReference>
<comment type="caution">
    <text evidence="8">The sequence shown here is derived from an EMBL/GenBank/DDBJ whole genome shotgun (WGS) entry which is preliminary data.</text>
</comment>
<dbReference type="Gene3D" id="2.40.160.20">
    <property type="match status" value="1"/>
</dbReference>
<dbReference type="InterPro" id="IPR051692">
    <property type="entry name" value="OMP-like"/>
</dbReference>
<keyword evidence="4" id="KW-0998">Cell outer membrane</keyword>
<reference evidence="8 9" key="1">
    <citation type="submission" date="2020-08" db="EMBL/GenBank/DDBJ databases">
        <title>Genomic Encyclopedia of Type Strains, Phase IV (KMG-IV): sequencing the most valuable type-strain genomes for metagenomic binning, comparative biology and taxonomic classification.</title>
        <authorList>
            <person name="Goeker M."/>
        </authorList>
    </citation>
    <scope>NUCLEOTIDE SEQUENCE [LARGE SCALE GENOMIC DNA]</scope>
    <source>
        <strain evidence="8 9">DSM 100211</strain>
    </source>
</reference>
<feature type="domain" description="Outer membrane protein beta-barrel" evidence="7">
    <location>
        <begin position="14"/>
        <end position="251"/>
    </location>
</feature>
<keyword evidence="2 6" id="KW-0732">Signal</keyword>
<keyword evidence="3" id="KW-0472">Membrane</keyword>
<evidence type="ECO:0000256" key="5">
    <source>
        <dbReference type="ARBA" id="ARBA00038306"/>
    </source>
</evidence>
<keyword evidence="9" id="KW-1185">Reference proteome</keyword>
<dbReference type="InterPro" id="IPR011250">
    <property type="entry name" value="OMP/PagP_B-barrel"/>
</dbReference>
<dbReference type="Pfam" id="PF13505">
    <property type="entry name" value="OMP_b-brl"/>
    <property type="match status" value="1"/>
</dbReference>
<organism evidence="8 9">
    <name type="scientific">Mycoplana azooxidifex</name>
    <dbReference type="NCBI Taxonomy" id="1636188"/>
    <lineage>
        <taxon>Bacteria</taxon>
        <taxon>Pseudomonadati</taxon>
        <taxon>Pseudomonadota</taxon>
        <taxon>Alphaproteobacteria</taxon>
        <taxon>Hyphomicrobiales</taxon>
        <taxon>Rhizobiaceae</taxon>
        <taxon>Mycoplana</taxon>
    </lineage>
</organism>
<accession>A0A7W6DD33</accession>
<evidence type="ECO:0000256" key="3">
    <source>
        <dbReference type="ARBA" id="ARBA00023136"/>
    </source>
</evidence>
<comment type="subcellular location">
    <subcellularLocation>
        <location evidence="1">Cell outer membrane</location>
    </subcellularLocation>
</comment>
<comment type="similarity">
    <text evidence="5">Belongs to the Omp25/RopB family.</text>
</comment>
<feature type="signal peptide" evidence="6">
    <location>
        <begin position="1"/>
        <end position="23"/>
    </location>
</feature>
<evidence type="ECO:0000256" key="2">
    <source>
        <dbReference type="ARBA" id="ARBA00022729"/>
    </source>
</evidence>
<sequence>MKHYVHYTVMAASLLFGLQPAAAADPFQPAATPSWTGCYVGANAGYTRADVDATDAPFRDGPFGGSGISWNTAGAPYETIGTDDAGISGGLEAGCDYQFDLGGTAFVLGGVADFSLMNLGATGTSAISADTHTSFDVDWAASARLRAGIAASDVLFYVTGGYALADVDVRAYDRTGPTLMDVKGGGTENGWVAGGGVEWRFKPDWSVGLEYLHYDFGTVTATGQASFPSEAYPRFDNDVSFDTIRIGIKWRM</sequence>
<dbReference type="InterPro" id="IPR027385">
    <property type="entry name" value="Beta-barrel_OMP"/>
</dbReference>
<dbReference type="AlphaFoldDB" id="A0A7W6DD33"/>
<evidence type="ECO:0000256" key="1">
    <source>
        <dbReference type="ARBA" id="ARBA00004442"/>
    </source>
</evidence>
<dbReference type="SUPFAM" id="SSF56925">
    <property type="entry name" value="OMPA-like"/>
    <property type="match status" value="1"/>
</dbReference>
<name>A0A7W6DD33_9HYPH</name>
<evidence type="ECO:0000313" key="8">
    <source>
        <dbReference type="EMBL" id="MBB3977578.1"/>
    </source>
</evidence>
<dbReference type="EMBL" id="JACIEE010000005">
    <property type="protein sequence ID" value="MBB3977578.1"/>
    <property type="molecule type" value="Genomic_DNA"/>
</dbReference>